<dbReference type="InterPro" id="IPR033879">
    <property type="entry name" value="UPP_Pase"/>
</dbReference>
<reference evidence="6" key="1">
    <citation type="submission" date="2023-04" db="EMBL/GenBank/DDBJ databases">
        <title>Genome dynamics across the evolutionary transition to endosymbiosis.</title>
        <authorList>
            <person name="Siozios S."/>
            <person name="Nadal-Jimenez P."/>
            <person name="Azagi T."/>
            <person name="Sprong H."/>
            <person name="Frost C.L."/>
            <person name="Parratt S.R."/>
            <person name="Taylor G."/>
            <person name="Brettell L."/>
            <person name="Lew K.C."/>
            <person name="Croft L."/>
            <person name="King K.C."/>
            <person name="Brockhurst M.A."/>
            <person name="Hypsa V."/>
            <person name="Novakova E."/>
            <person name="Darby A.C."/>
            <person name="Hurst G.D.D."/>
        </authorList>
    </citation>
    <scope>NUCLEOTIDE SEQUENCE</scope>
    <source>
        <strain evidence="6">APv</strain>
    </source>
</reference>
<comment type="catalytic activity">
    <reaction evidence="3">
        <text>di-trans,octa-cis-undecaprenyl diphosphate + H2O = di-trans,octa-cis-undecaprenyl phosphate + phosphate + H(+)</text>
        <dbReference type="Rhea" id="RHEA:28094"/>
        <dbReference type="ChEBI" id="CHEBI:15377"/>
        <dbReference type="ChEBI" id="CHEBI:15378"/>
        <dbReference type="ChEBI" id="CHEBI:43474"/>
        <dbReference type="ChEBI" id="CHEBI:58405"/>
        <dbReference type="ChEBI" id="CHEBI:60392"/>
        <dbReference type="EC" id="3.6.1.27"/>
    </reaction>
</comment>
<dbReference type="Proteomes" id="UP001177595">
    <property type="component" value="Chromosome"/>
</dbReference>
<accession>A0AA95GSK6</accession>
<evidence type="ECO:0000256" key="4">
    <source>
        <dbReference type="SAM" id="Phobius"/>
    </source>
</evidence>
<dbReference type="GO" id="GO:0050380">
    <property type="term" value="F:undecaprenyl-diphosphatase activity"/>
    <property type="evidence" value="ECO:0007669"/>
    <property type="project" value="UniProtKB-EC"/>
</dbReference>
<name>A0AA95GSK6_9GAMM</name>
<protein>
    <recommendedName>
        <fullName evidence="1">undecaprenyl-diphosphate phosphatase</fullName>
        <ecNumber evidence="1">3.6.1.27</ecNumber>
    </recommendedName>
    <alternativeName>
        <fullName evidence="2">Undecaprenyl pyrophosphate phosphatase</fullName>
    </alternativeName>
</protein>
<dbReference type="SUPFAM" id="SSF48317">
    <property type="entry name" value="Acid phosphatase/Vanadium-dependent haloperoxidase"/>
    <property type="match status" value="1"/>
</dbReference>
<feature type="transmembrane region" description="Helical" evidence="4">
    <location>
        <begin position="104"/>
        <end position="123"/>
    </location>
</feature>
<dbReference type="NCBIfam" id="NF008813">
    <property type="entry name" value="PRK11837.1"/>
    <property type="match status" value="1"/>
</dbReference>
<proteinExistence type="predicted"/>
<dbReference type="PANTHER" id="PTHR14969:SF13">
    <property type="entry name" value="AT30094P"/>
    <property type="match status" value="1"/>
</dbReference>
<evidence type="ECO:0000313" key="7">
    <source>
        <dbReference type="Proteomes" id="UP001177595"/>
    </source>
</evidence>
<evidence type="ECO:0000313" key="6">
    <source>
        <dbReference type="EMBL" id="WGM02596.1"/>
    </source>
</evidence>
<dbReference type="GO" id="GO:0005886">
    <property type="term" value="C:plasma membrane"/>
    <property type="evidence" value="ECO:0007669"/>
    <property type="project" value="InterPro"/>
</dbReference>
<evidence type="ECO:0000259" key="5">
    <source>
        <dbReference type="SMART" id="SM00014"/>
    </source>
</evidence>
<dbReference type="RefSeq" id="WP_280625782.1">
    <property type="nucleotide sequence ID" value="NZ_CP123504.1"/>
</dbReference>
<feature type="transmembrane region" description="Helical" evidence="4">
    <location>
        <begin position="60"/>
        <end position="84"/>
    </location>
</feature>
<evidence type="ECO:0000256" key="2">
    <source>
        <dbReference type="ARBA" id="ARBA00032707"/>
    </source>
</evidence>
<gene>
    <name evidence="6" type="primary">ybjG</name>
    <name evidence="6" type="ORF">QE210_05825</name>
</gene>
<keyword evidence="4" id="KW-1133">Transmembrane helix</keyword>
<dbReference type="PANTHER" id="PTHR14969">
    <property type="entry name" value="SPHINGOSINE-1-PHOSPHATE PHOSPHOHYDROLASE"/>
    <property type="match status" value="1"/>
</dbReference>
<keyword evidence="4" id="KW-0812">Transmembrane</keyword>
<dbReference type="AlphaFoldDB" id="A0AA95GSK6"/>
<dbReference type="CDD" id="cd03385">
    <property type="entry name" value="PAP2_BcrC_like"/>
    <property type="match status" value="1"/>
</dbReference>
<dbReference type="EMBL" id="CP123504">
    <property type="protein sequence ID" value="WGM02596.1"/>
    <property type="molecule type" value="Genomic_DNA"/>
</dbReference>
<dbReference type="InterPro" id="IPR036938">
    <property type="entry name" value="PAP2/HPO_sf"/>
</dbReference>
<dbReference type="Pfam" id="PF01569">
    <property type="entry name" value="PAP2"/>
    <property type="match status" value="1"/>
</dbReference>
<dbReference type="SMART" id="SM00014">
    <property type="entry name" value="acidPPc"/>
    <property type="match status" value="1"/>
</dbReference>
<dbReference type="Gene3D" id="1.20.144.10">
    <property type="entry name" value="Phosphatidic acid phosphatase type 2/haloperoxidase"/>
    <property type="match status" value="1"/>
</dbReference>
<feature type="transmembrane region" description="Helical" evidence="4">
    <location>
        <begin position="154"/>
        <end position="175"/>
    </location>
</feature>
<keyword evidence="6" id="KW-0378">Hydrolase</keyword>
<evidence type="ECO:0000256" key="3">
    <source>
        <dbReference type="ARBA" id="ARBA00047594"/>
    </source>
</evidence>
<organism evidence="6 7">
    <name type="scientific">Arsenophonus nasoniae</name>
    <name type="common">son-killer infecting Nasonia vitripennis</name>
    <dbReference type="NCBI Taxonomy" id="638"/>
    <lineage>
        <taxon>Bacteria</taxon>
        <taxon>Pseudomonadati</taxon>
        <taxon>Pseudomonadota</taxon>
        <taxon>Gammaproteobacteria</taxon>
        <taxon>Enterobacterales</taxon>
        <taxon>Morganellaceae</taxon>
        <taxon>Arsenophonus</taxon>
    </lineage>
</organism>
<dbReference type="EC" id="3.6.1.27" evidence="1"/>
<sequence length="202" mass="22504">MLNDINLSLFSFINATPITSISTLTLAIFLAKRLILIFPLITIACWFWGRAGNLVCQRVFVCKTALALIVGLAISGFIGVIFPLERPFVLGIGQHFLAHAPTPSFPSNHSTIAFIFAFGFLFWLRNWIGLLLFIPAFTIAWARIFLGVHWPLDMVGAFLVAIMACGISQTIWELGGHKLLPYIIKAYQILFAPLIKKGWIRG</sequence>
<feature type="transmembrane region" description="Helical" evidence="4">
    <location>
        <begin position="20"/>
        <end position="48"/>
    </location>
</feature>
<keyword evidence="4" id="KW-0472">Membrane</keyword>
<dbReference type="InterPro" id="IPR000326">
    <property type="entry name" value="PAP2/HPO"/>
</dbReference>
<feature type="transmembrane region" description="Helical" evidence="4">
    <location>
        <begin position="130"/>
        <end position="148"/>
    </location>
</feature>
<feature type="domain" description="Phosphatidic acid phosphatase type 2/haloperoxidase" evidence="5">
    <location>
        <begin position="60"/>
        <end position="169"/>
    </location>
</feature>
<evidence type="ECO:0000256" key="1">
    <source>
        <dbReference type="ARBA" id="ARBA00012374"/>
    </source>
</evidence>